<feature type="region of interest" description="Disordered" evidence="1">
    <location>
        <begin position="1"/>
        <end position="27"/>
    </location>
</feature>
<evidence type="ECO:0000313" key="2">
    <source>
        <dbReference type="EMBL" id="MBP1985895.1"/>
    </source>
</evidence>
<organism evidence="2 3">
    <name type="scientific">Halolamina salifodinae</name>
    <dbReference type="NCBI Taxonomy" id="1202767"/>
    <lineage>
        <taxon>Archaea</taxon>
        <taxon>Methanobacteriati</taxon>
        <taxon>Methanobacteriota</taxon>
        <taxon>Stenosarchaea group</taxon>
        <taxon>Halobacteria</taxon>
        <taxon>Halobacteriales</taxon>
        <taxon>Haloferacaceae</taxon>
    </lineage>
</organism>
<reference evidence="2" key="1">
    <citation type="submission" date="2021-03" db="EMBL/GenBank/DDBJ databases">
        <title>Genomic Encyclopedia of Type Strains, Phase IV (KMG-IV): sequencing the most valuable type-strain genomes for metagenomic binning, comparative biology and taxonomic classification.</title>
        <authorList>
            <person name="Goeker M."/>
        </authorList>
    </citation>
    <scope>NUCLEOTIDE SEQUENCE</scope>
    <source>
        <strain evidence="2">DSM 26232</strain>
    </source>
</reference>
<evidence type="ECO:0000313" key="3">
    <source>
        <dbReference type="Proteomes" id="UP000823736"/>
    </source>
</evidence>
<feature type="compositionally biased region" description="Basic and acidic residues" evidence="1">
    <location>
        <begin position="11"/>
        <end position="27"/>
    </location>
</feature>
<dbReference type="RefSeq" id="WP_209489888.1">
    <property type="nucleotide sequence ID" value="NZ_JAGGLC010000001.1"/>
</dbReference>
<accession>A0A8T4GX48</accession>
<dbReference type="EMBL" id="JAGGLC010000001">
    <property type="protein sequence ID" value="MBP1985895.1"/>
    <property type="molecule type" value="Genomic_DNA"/>
</dbReference>
<comment type="caution">
    <text evidence="2">The sequence shown here is derived from an EMBL/GenBank/DDBJ whole genome shotgun (WGS) entry which is preliminary data.</text>
</comment>
<dbReference type="Proteomes" id="UP000823736">
    <property type="component" value="Unassembled WGS sequence"/>
</dbReference>
<dbReference type="AlphaFoldDB" id="A0A8T4GX48"/>
<proteinExistence type="predicted"/>
<sequence length="60" mass="6793">MSTRSVIHSSLAREAEKRTRRAEAQDVPEIKRARALDERASGDWRAADSKLVEVVDDGWL</sequence>
<gene>
    <name evidence="2" type="ORF">J2753_000368</name>
</gene>
<name>A0A8T4GX48_9EURY</name>
<evidence type="ECO:0000256" key="1">
    <source>
        <dbReference type="SAM" id="MobiDB-lite"/>
    </source>
</evidence>
<protein>
    <submittedName>
        <fullName evidence="2">Uncharacterized protein</fullName>
    </submittedName>
</protein>
<keyword evidence="3" id="KW-1185">Reference proteome</keyword>